<evidence type="ECO:0000313" key="3">
    <source>
        <dbReference type="Proteomes" id="UP000433876"/>
    </source>
</evidence>
<dbReference type="AlphaFoldDB" id="A0A8S8ZJ98"/>
<evidence type="ECO:0000313" key="2">
    <source>
        <dbReference type="EMBL" id="KAA8629308.1"/>
    </source>
</evidence>
<feature type="compositionally biased region" description="Low complexity" evidence="1">
    <location>
        <begin position="18"/>
        <end position="37"/>
    </location>
</feature>
<comment type="caution">
    <text evidence="2">The sequence shown here is derived from an EMBL/GenBank/DDBJ whole genome shotgun (WGS) entry which is preliminary data.</text>
</comment>
<dbReference type="Proteomes" id="UP000433876">
    <property type="component" value="Unassembled WGS sequence"/>
</dbReference>
<accession>A0A8S8ZJ98</accession>
<name>A0A8S8ZJ98_SORMA</name>
<dbReference type="EMBL" id="NMPR01000141">
    <property type="protein sequence ID" value="KAA8629308.1"/>
    <property type="molecule type" value="Genomic_DNA"/>
</dbReference>
<feature type="compositionally biased region" description="Basic and acidic residues" evidence="1">
    <location>
        <begin position="171"/>
        <end position="185"/>
    </location>
</feature>
<sequence>MKHNTPLQTPVAVHHKSSTLSSPQDSTTTTSSSSSSSNPNPDPVIPEQDLAPIKARVKEYIHRHTRQTHHVYHFSFSCCSSSSSSQLDEGPEKGELHQTVQMLRNAQKINSDLWYVHRSLTDEKGVTKSQLHTQLLPKLEQCLKELDDALWTFDGLKRQIEVTRRSSVRCSERESGREEVDREVSKSNAKQQMQRQAWNKAKSSASQLIRGIFAV</sequence>
<gene>
    <name evidence="2" type="ORF">SMACR_06504</name>
</gene>
<protein>
    <submittedName>
        <fullName evidence="2">Uncharacterized protein</fullName>
    </submittedName>
</protein>
<feature type="region of interest" description="Disordered" evidence="1">
    <location>
        <begin position="171"/>
        <end position="190"/>
    </location>
</feature>
<proteinExistence type="predicted"/>
<organism evidence="2 3">
    <name type="scientific">Sordaria macrospora</name>
    <dbReference type="NCBI Taxonomy" id="5147"/>
    <lineage>
        <taxon>Eukaryota</taxon>
        <taxon>Fungi</taxon>
        <taxon>Dikarya</taxon>
        <taxon>Ascomycota</taxon>
        <taxon>Pezizomycotina</taxon>
        <taxon>Sordariomycetes</taxon>
        <taxon>Sordariomycetidae</taxon>
        <taxon>Sordariales</taxon>
        <taxon>Sordariaceae</taxon>
        <taxon>Sordaria</taxon>
    </lineage>
</organism>
<evidence type="ECO:0000256" key="1">
    <source>
        <dbReference type="SAM" id="MobiDB-lite"/>
    </source>
</evidence>
<dbReference type="VEuPathDB" id="FungiDB:SMAC_06504"/>
<feature type="region of interest" description="Disordered" evidence="1">
    <location>
        <begin position="1"/>
        <end position="47"/>
    </location>
</feature>
<reference evidence="2 3" key="1">
    <citation type="submission" date="2017-07" db="EMBL/GenBank/DDBJ databases">
        <title>Genome sequence of the Sordaria macrospora wild type strain R19027.</title>
        <authorList>
            <person name="Nowrousian M."/>
            <person name="Teichert I."/>
            <person name="Kueck U."/>
        </authorList>
    </citation>
    <scope>NUCLEOTIDE SEQUENCE [LARGE SCALE GENOMIC DNA]</scope>
    <source>
        <strain evidence="2 3">R19027</strain>
        <tissue evidence="2">Mycelium</tissue>
    </source>
</reference>